<keyword evidence="5" id="KW-0812">Transmembrane</keyword>
<dbReference type="AlphaFoldDB" id="A0A3D8Y8G5"/>
<evidence type="ECO:0000256" key="4">
    <source>
        <dbReference type="ARBA" id="ARBA00022452"/>
    </source>
</evidence>
<evidence type="ECO:0000256" key="1">
    <source>
        <dbReference type="ARBA" id="ARBA00004442"/>
    </source>
</evidence>
<keyword evidence="9" id="KW-1185">Reference proteome</keyword>
<dbReference type="GO" id="GO:0015562">
    <property type="term" value="F:efflux transmembrane transporter activity"/>
    <property type="evidence" value="ECO:0007669"/>
    <property type="project" value="InterPro"/>
</dbReference>
<dbReference type="EMBL" id="QNUL01000015">
    <property type="protein sequence ID" value="REA59515.1"/>
    <property type="molecule type" value="Genomic_DNA"/>
</dbReference>
<evidence type="ECO:0000256" key="7">
    <source>
        <dbReference type="ARBA" id="ARBA00023237"/>
    </source>
</evidence>
<accession>A0A3D8Y8G5</accession>
<comment type="similarity">
    <text evidence="2">Belongs to the outer membrane factor (OMF) (TC 1.B.17) family.</text>
</comment>
<keyword evidence="3" id="KW-0813">Transport</keyword>
<dbReference type="InterPro" id="IPR051906">
    <property type="entry name" value="TolC-like"/>
</dbReference>
<dbReference type="PANTHER" id="PTHR30026">
    <property type="entry name" value="OUTER MEMBRANE PROTEIN TOLC"/>
    <property type="match status" value="1"/>
</dbReference>
<comment type="subcellular location">
    <subcellularLocation>
        <location evidence="1">Cell outer membrane</location>
    </subcellularLocation>
</comment>
<dbReference type="PANTHER" id="PTHR30026:SF20">
    <property type="entry name" value="OUTER MEMBRANE PROTEIN TOLC"/>
    <property type="match status" value="1"/>
</dbReference>
<dbReference type="GO" id="GO:0015288">
    <property type="term" value="F:porin activity"/>
    <property type="evidence" value="ECO:0007669"/>
    <property type="project" value="TreeGrafter"/>
</dbReference>
<dbReference type="GO" id="GO:1990281">
    <property type="term" value="C:efflux pump complex"/>
    <property type="evidence" value="ECO:0007669"/>
    <property type="project" value="TreeGrafter"/>
</dbReference>
<evidence type="ECO:0000256" key="5">
    <source>
        <dbReference type="ARBA" id="ARBA00022692"/>
    </source>
</evidence>
<organism evidence="8 9">
    <name type="scientific">Dyadobacter luteus</name>
    <dbReference type="NCBI Taxonomy" id="2259619"/>
    <lineage>
        <taxon>Bacteria</taxon>
        <taxon>Pseudomonadati</taxon>
        <taxon>Bacteroidota</taxon>
        <taxon>Cytophagia</taxon>
        <taxon>Cytophagales</taxon>
        <taxon>Spirosomataceae</taxon>
        <taxon>Dyadobacter</taxon>
    </lineage>
</organism>
<dbReference type="OrthoDB" id="581172at2"/>
<dbReference type="Gene3D" id="1.20.1600.10">
    <property type="entry name" value="Outer membrane efflux proteins (OEP)"/>
    <property type="match status" value="1"/>
</dbReference>
<keyword evidence="6" id="KW-0472">Membrane</keyword>
<sequence length="460" mass="53076">MLYTRSAGQTRDSIPELNAEEVLEIVRKHHPVARQTDLHIDQAKAELLVARGAFDPVISAYLSRKRFAGTNYYQQTSPQITIPTWFGIEIQSGLENLRGSRLDPTMTAGKSSYIGVTVPLAKDLLMDKRRAALKQARIFNTMAVTEQRAVVNNLLMDAMDAYWLWVRSYQIFKIVENTVLINQRRLDLVRQSFQNGETAAIDTVEALAQLQSFQYQQNERWLEFQNTGLELSAFLWTKDTEPYDLPVTVIPQGGWENEEAVKNFNTSLEELLSVANKSHPELQIYDFKLDALDIEKKLKFQMLLPKADFTYNHLSKDYGIVSSEYLTPFFDNNYRYGFKFALPLRLSEGRGEYRKAKIKIESTRLDLDQKRLSVQVKVKSYYNELTNLRNQIALQSNNYINYQRLVQAEEAKLESGESSLFLINTRENKALEAQQKLLELKTKYFKTIYALQWSAGLLAL</sequence>
<evidence type="ECO:0000313" key="8">
    <source>
        <dbReference type="EMBL" id="REA59515.1"/>
    </source>
</evidence>
<protein>
    <recommendedName>
        <fullName evidence="10">TolC family protein</fullName>
    </recommendedName>
</protein>
<evidence type="ECO:0000313" key="9">
    <source>
        <dbReference type="Proteomes" id="UP000256373"/>
    </source>
</evidence>
<name>A0A3D8Y8G5_9BACT</name>
<dbReference type="Proteomes" id="UP000256373">
    <property type="component" value="Unassembled WGS sequence"/>
</dbReference>
<evidence type="ECO:0000256" key="3">
    <source>
        <dbReference type="ARBA" id="ARBA00022448"/>
    </source>
</evidence>
<dbReference type="GO" id="GO:0009279">
    <property type="term" value="C:cell outer membrane"/>
    <property type="evidence" value="ECO:0007669"/>
    <property type="project" value="UniProtKB-SubCell"/>
</dbReference>
<comment type="caution">
    <text evidence="8">The sequence shown here is derived from an EMBL/GenBank/DDBJ whole genome shotgun (WGS) entry which is preliminary data.</text>
</comment>
<proteinExistence type="inferred from homology"/>
<dbReference type="SUPFAM" id="SSF56954">
    <property type="entry name" value="Outer membrane efflux proteins (OEP)"/>
    <property type="match status" value="1"/>
</dbReference>
<keyword evidence="7" id="KW-0998">Cell outer membrane</keyword>
<dbReference type="InterPro" id="IPR003423">
    <property type="entry name" value="OMP_efflux"/>
</dbReference>
<keyword evidence="4" id="KW-1134">Transmembrane beta strand</keyword>
<reference evidence="8 9" key="1">
    <citation type="submission" date="2018-07" db="EMBL/GenBank/DDBJ databases">
        <title>Dyadobacter roseus sp. nov., isolated from rose rhizosphere soil.</title>
        <authorList>
            <person name="Chen L."/>
        </authorList>
    </citation>
    <scope>NUCLEOTIDE SEQUENCE [LARGE SCALE GENOMIC DNA]</scope>
    <source>
        <strain evidence="8 9">RS19</strain>
    </source>
</reference>
<dbReference type="Pfam" id="PF02321">
    <property type="entry name" value="OEP"/>
    <property type="match status" value="2"/>
</dbReference>
<evidence type="ECO:0000256" key="2">
    <source>
        <dbReference type="ARBA" id="ARBA00007613"/>
    </source>
</evidence>
<evidence type="ECO:0000256" key="6">
    <source>
        <dbReference type="ARBA" id="ARBA00023136"/>
    </source>
</evidence>
<evidence type="ECO:0008006" key="10">
    <source>
        <dbReference type="Google" id="ProtNLM"/>
    </source>
</evidence>
<gene>
    <name evidence="8" type="ORF">DSL64_17870</name>
</gene>